<evidence type="ECO:0000256" key="1">
    <source>
        <dbReference type="SAM" id="MobiDB-lite"/>
    </source>
</evidence>
<dbReference type="AlphaFoldDB" id="A0A101RM23"/>
<reference evidence="2 3" key="1">
    <citation type="submission" date="2015-10" db="EMBL/GenBank/DDBJ databases">
        <title>Draft genome sequence of Streptomyces canus DSM 40017, type strain for the species Streptomyces canus.</title>
        <authorList>
            <person name="Ruckert C."/>
            <person name="Winkler A."/>
            <person name="Kalinowski J."/>
            <person name="Kampfer P."/>
            <person name="Glaeser S."/>
        </authorList>
    </citation>
    <scope>NUCLEOTIDE SEQUENCE [LARGE SCALE GENOMIC DNA]</scope>
    <source>
        <strain evidence="2 3">DSM 40017</strain>
    </source>
</reference>
<comment type="caution">
    <text evidence="2">The sequence shown here is derived from an EMBL/GenBank/DDBJ whole genome shotgun (WGS) entry which is preliminary data.</text>
</comment>
<dbReference type="Proteomes" id="UP000053669">
    <property type="component" value="Unassembled WGS sequence"/>
</dbReference>
<sequence length="165" mass="16659">MILAQVVTGQTSSPGASQRHLEGTYAGDAGGRCAWRSEISAEPGAIQFFMIRESGSVKLTWLGLRLGGGFPVGSGDGLLVAVAGAGMPAIVAGGLELDSCAGGLQSGETLFAAVELGGQVHLLAVGADGLVLGLVGGFRVGSQGLFRRSGDLGLRTCSYSLIRRP</sequence>
<proteinExistence type="predicted"/>
<evidence type="ECO:0000313" key="2">
    <source>
        <dbReference type="EMBL" id="KUN58053.1"/>
    </source>
</evidence>
<accession>A0A101RM23</accession>
<gene>
    <name evidence="2" type="ORF">AQJ46_44510</name>
</gene>
<name>A0A101RM23_9ACTN</name>
<dbReference type="STRING" id="58343.AQJ46_44510"/>
<dbReference type="EMBL" id="LMWU01000065">
    <property type="protein sequence ID" value="KUN58053.1"/>
    <property type="molecule type" value="Genomic_DNA"/>
</dbReference>
<feature type="compositionally biased region" description="Polar residues" evidence="1">
    <location>
        <begin position="7"/>
        <end position="16"/>
    </location>
</feature>
<organism evidence="2 3">
    <name type="scientific">Streptomyces canus</name>
    <dbReference type="NCBI Taxonomy" id="58343"/>
    <lineage>
        <taxon>Bacteria</taxon>
        <taxon>Bacillati</taxon>
        <taxon>Actinomycetota</taxon>
        <taxon>Actinomycetes</taxon>
        <taxon>Kitasatosporales</taxon>
        <taxon>Streptomycetaceae</taxon>
        <taxon>Streptomyces</taxon>
        <taxon>Streptomyces aurantiacus group</taxon>
    </lineage>
</organism>
<evidence type="ECO:0000313" key="3">
    <source>
        <dbReference type="Proteomes" id="UP000053669"/>
    </source>
</evidence>
<protein>
    <submittedName>
        <fullName evidence="2">Uncharacterized protein</fullName>
    </submittedName>
</protein>
<feature type="region of interest" description="Disordered" evidence="1">
    <location>
        <begin position="1"/>
        <end position="20"/>
    </location>
</feature>